<sequence>MGHPKSNTKASQYMYKPKRAKRIHDPEVVRLAIESVRTRRYSLRKAAKAFNIPVSTLSEKLEGKYPVEPVHFTLLTTEEEVTVLACMSAAGRFVNPLIVYPYKRLPSNDLTRDFP</sequence>
<evidence type="ECO:0000313" key="2">
    <source>
        <dbReference type="EMBL" id="GFR85706.1"/>
    </source>
</evidence>
<feature type="non-terminal residue" evidence="2">
    <location>
        <position position="115"/>
    </location>
</feature>
<protein>
    <submittedName>
        <fullName evidence="2">Alanine--tRNA ligase</fullName>
    </submittedName>
</protein>
<feature type="domain" description="HTH psq-type" evidence="1">
    <location>
        <begin position="30"/>
        <end position="68"/>
    </location>
</feature>
<comment type="caution">
    <text evidence="2">The sequence shown here is derived from an EMBL/GenBank/DDBJ whole genome shotgun (WGS) entry which is preliminary data.</text>
</comment>
<reference evidence="2 3" key="1">
    <citation type="journal article" date="2021" name="Elife">
        <title>Chloroplast acquisition without the gene transfer in kleptoplastic sea slugs, Plakobranchus ocellatus.</title>
        <authorList>
            <person name="Maeda T."/>
            <person name="Takahashi S."/>
            <person name="Yoshida T."/>
            <person name="Shimamura S."/>
            <person name="Takaki Y."/>
            <person name="Nagai Y."/>
            <person name="Toyoda A."/>
            <person name="Suzuki Y."/>
            <person name="Arimoto A."/>
            <person name="Ishii H."/>
            <person name="Satoh N."/>
            <person name="Nishiyama T."/>
            <person name="Hasebe M."/>
            <person name="Maruyama T."/>
            <person name="Minagawa J."/>
            <person name="Obokata J."/>
            <person name="Shigenobu S."/>
        </authorList>
    </citation>
    <scope>NUCLEOTIDE SEQUENCE [LARGE SCALE GENOMIC DNA]</scope>
</reference>
<name>A0AAV4GK75_9GAST</name>
<dbReference type="Proteomes" id="UP000762676">
    <property type="component" value="Unassembled WGS sequence"/>
</dbReference>
<gene>
    <name evidence="2" type="ORF">ElyMa_002447800</name>
</gene>
<evidence type="ECO:0000259" key="1">
    <source>
        <dbReference type="Pfam" id="PF05225"/>
    </source>
</evidence>
<organism evidence="2 3">
    <name type="scientific">Elysia marginata</name>
    <dbReference type="NCBI Taxonomy" id="1093978"/>
    <lineage>
        <taxon>Eukaryota</taxon>
        <taxon>Metazoa</taxon>
        <taxon>Spiralia</taxon>
        <taxon>Lophotrochozoa</taxon>
        <taxon>Mollusca</taxon>
        <taxon>Gastropoda</taxon>
        <taxon>Heterobranchia</taxon>
        <taxon>Euthyneura</taxon>
        <taxon>Panpulmonata</taxon>
        <taxon>Sacoglossa</taxon>
        <taxon>Placobranchoidea</taxon>
        <taxon>Plakobranchidae</taxon>
        <taxon>Elysia</taxon>
    </lineage>
</organism>
<dbReference type="AlphaFoldDB" id="A0AAV4GK75"/>
<dbReference type="SUPFAM" id="SSF46689">
    <property type="entry name" value="Homeodomain-like"/>
    <property type="match status" value="1"/>
</dbReference>
<dbReference type="InterPro" id="IPR009057">
    <property type="entry name" value="Homeodomain-like_sf"/>
</dbReference>
<keyword evidence="2" id="KW-0436">Ligase</keyword>
<dbReference type="InterPro" id="IPR007889">
    <property type="entry name" value="HTH_Psq"/>
</dbReference>
<dbReference type="EMBL" id="BMAT01005029">
    <property type="protein sequence ID" value="GFR85706.1"/>
    <property type="molecule type" value="Genomic_DNA"/>
</dbReference>
<dbReference type="GO" id="GO:0016874">
    <property type="term" value="F:ligase activity"/>
    <property type="evidence" value="ECO:0007669"/>
    <property type="project" value="UniProtKB-KW"/>
</dbReference>
<accession>A0AAV4GK75</accession>
<evidence type="ECO:0000313" key="3">
    <source>
        <dbReference type="Proteomes" id="UP000762676"/>
    </source>
</evidence>
<dbReference type="Pfam" id="PF05225">
    <property type="entry name" value="HTH_psq"/>
    <property type="match status" value="1"/>
</dbReference>
<dbReference type="GO" id="GO:0003677">
    <property type="term" value="F:DNA binding"/>
    <property type="evidence" value="ECO:0007669"/>
    <property type="project" value="InterPro"/>
</dbReference>
<keyword evidence="3" id="KW-1185">Reference proteome</keyword>
<dbReference type="Gene3D" id="1.10.10.60">
    <property type="entry name" value="Homeodomain-like"/>
    <property type="match status" value="1"/>
</dbReference>
<proteinExistence type="predicted"/>